<comment type="caution">
    <text evidence="1">The sequence shown here is derived from an EMBL/GenBank/DDBJ whole genome shotgun (WGS) entry which is preliminary data.</text>
</comment>
<reference evidence="1" key="1">
    <citation type="journal article" date="2023" name="Science">
        <title>Elucidation of the pathway for biosynthesis of saponin adjuvants from the soapbark tree.</title>
        <authorList>
            <person name="Reed J."/>
            <person name="Orme A."/>
            <person name="El-Demerdash A."/>
            <person name="Owen C."/>
            <person name="Martin L.B.B."/>
            <person name="Misra R.C."/>
            <person name="Kikuchi S."/>
            <person name="Rejzek M."/>
            <person name="Martin A.C."/>
            <person name="Harkess A."/>
            <person name="Leebens-Mack J."/>
            <person name="Louveau T."/>
            <person name="Stephenson M.J."/>
            <person name="Osbourn A."/>
        </authorList>
    </citation>
    <scope>NUCLEOTIDE SEQUENCE</scope>
    <source>
        <strain evidence="1">S10</strain>
    </source>
</reference>
<dbReference type="GO" id="GO:0010088">
    <property type="term" value="P:phloem development"/>
    <property type="evidence" value="ECO:0007669"/>
    <property type="project" value="InterPro"/>
</dbReference>
<protein>
    <submittedName>
        <fullName evidence="1">Sieve element occlusion b</fullName>
    </submittedName>
</protein>
<dbReference type="AlphaFoldDB" id="A0AAD7KWN1"/>
<organism evidence="1 2">
    <name type="scientific">Quillaja saponaria</name>
    <name type="common">Soap bark tree</name>
    <dbReference type="NCBI Taxonomy" id="32244"/>
    <lineage>
        <taxon>Eukaryota</taxon>
        <taxon>Viridiplantae</taxon>
        <taxon>Streptophyta</taxon>
        <taxon>Embryophyta</taxon>
        <taxon>Tracheophyta</taxon>
        <taxon>Spermatophyta</taxon>
        <taxon>Magnoliopsida</taxon>
        <taxon>eudicotyledons</taxon>
        <taxon>Gunneridae</taxon>
        <taxon>Pentapetalae</taxon>
        <taxon>rosids</taxon>
        <taxon>fabids</taxon>
        <taxon>Fabales</taxon>
        <taxon>Quillajaceae</taxon>
        <taxon>Quillaja</taxon>
    </lineage>
</organism>
<dbReference type="KEGG" id="qsa:O6P43_032019"/>
<keyword evidence="2" id="KW-1185">Reference proteome</keyword>
<name>A0AAD7KWN1_QUISA</name>
<evidence type="ECO:0000313" key="2">
    <source>
        <dbReference type="Proteomes" id="UP001163823"/>
    </source>
</evidence>
<dbReference type="EMBL" id="JARAOO010000013">
    <property type="protein sequence ID" value="KAJ7947178.1"/>
    <property type="molecule type" value="Genomic_DNA"/>
</dbReference>
<gene>
    <name evidence="1" type="ORF">O6P43_032019</name>
</gene>
<dbReference type="Proteomes" id="UP001163823">
    <property type="component" value="Chromosome 13"/>
</dbReference>
<dbReference type="PANTHER" id="PTHR33232">
    <property type="entry name" value="PROTEIN SIEVE ELEMENT OCCLUSION B-LIKE"/>
    <property type="match status" value="1"/>
</dbReference>
<dbReference type="PANTHER" id="PTHR33232:SF18">
    <property type="entry name" value="PROTEIN SIEVE ELEMENT OCCLUSION B-LIKE"/>
    <property type="match status" value="1"/>
</dbReference>
<proteinExistence type="predicted"/>
<dbReference type="InterPro" id="IPR039299">
    <property type="entry name" value="SEOA"/>
</dbReference>
<evidence type="ECO:0000313" key="1">
    <source>
        <dbReference type="EMBL" id="KAJ7947178.1"/>
    </source>
</evidence>
<accession>A0AAD7KWN1</accession>
<sequence>MSLNVGPVLYLSSFGQDLNIILNRLKRHLSLVKQQLGLNISEREIANLKQIFEGLRKKVISTRVLHLNAMHMIQVWGVKAFPFTDAREEELDREEQWIGIVVTRLIQF</sequence>